<feature type="region of interest" description="Disordered" evidence="1">
    <location>
        <begin position="1"/>
        <end position="166"/>
    </location>
</feature>
<organism evidence="2 3">
    <name type="scientific">Mycena metata</name>
    <dbReference type="NCBI Taxonomy" id="1033252"/>
    <lineage>
        <taxon>Eukaryota</taxon>
        <taxon>Fungi</taxon>
        <taxon>Dikarya</taxon>
        <taxon>Basidiomycota</taxon>
        <taxon>Agaricomycotina</taxon>
        <taxon>Agaricomycetes</taxon>
        <taxon>Agaricomycetidae</taxon>
        <taxon>Agaricales</taxon>
        <taxon>Marasmiineae</taxon>
        <taxon>Mycenaceae</taxon>
        <taxon>Mycena</taxon>
    </lineage>
</organism>
<proteinExistence type="predicted"/>
<keyword evidence="3" id="KW-1185">Reference proteome</keyword>
<feature type="compositionally biased region" description="Polar residues" evidence="1">
    <location>
        <begin position="157"/>
        <end position="166"/>
    </location>
</feature>
<feature type="compositionally biased region" description="Pro residues" evidence="1">
    <location>
        <begin position="94"/>
        <end position="103"/>
    </location>
</feature>
<accession>A0AAD7IJ25</accession>
<feature type="region of interest" description="Disordered" evidence="1">
    <location>
        <begin position="1013"/>
        <end position="1088"/>
    </location>
</feature>
<sequence>MPRTVAEANVQAAERTEPGIRKARKTVFDGVYPPRRDKSQMREVKDLQQPAREEVPTSTRTDPEIVPALLQPQSVIDKGSAEKLPAKPLTRSPLPKPDAPPTIQPFEARRVRFSEDDEMEDAPEKEKKLPSKKKAEDYRKTDKERQNEDDKERKTATGRQSELSSTVDKRVVMDRIMDIQIPMSLRELIVTSKEIRTEIQDLIKVKNVQAVLLGSVQHHPLIANLNWPREEGVLIKIDMTTNGKQVCAIIDTGSQLDVVRSDIAALFIGRSVDMSQVTNMKDANGGKGQLQGQIHGVEFNCGGAVTSANLWVSQKAPFELLLGRPWQRGNLVSIDERTEGTYLIFKDRETRKPRYELLAVPYDGPMGDFRSGSASQYQTFALLKEDESVILNSVIHEGKTTSACFTEKGNFLKLESNRADAIIKRSRDQSEWSTRPASTADLAIASLNLARAFIEVWAYIGLLLLSRAVERVNAGPAGRIYKKGEQLAVDKPTFTRLFQLLMSLSHQPTNQLPFSPPPEAFQYLSRLAFSEPPVPVVRISAAGPVETVVNAVARQWRKVADNQPIDVDPTFSAAPQSEYYGCVTLPNGQELHQSSAQNVFRVFRNRTTGLPYTLSCHEFTFHLATPRNPQQTWSLELVYPNDSRLHDAMKGMSPLDAEDGVGFPVHATPQAPPMVPMAERLHVRISTPDVAPDARVAKAPTCPENERGVRPEDTQLNAPVLSSDAPRLGIARRSREEELDIDVERRALSSLSLDDDVFSDASRPRHQIHSLPSQDEVFRNVSMESAARGERVYNSPFLNSYEDLPDLEQPSDSDSSEGTGVCRFCFEHEHRSTRDCPLFGLRTRTTYDMSVPGGAARAEEEGGVASESGENDVNFICVVGTYLSPFAEESYSLEMRRVLDVAVGPLVREMMGVPLAEERVFRSLEARVKEARAAFNMYTNDTALRLADMRKQNRLQLERDEFESPLDRQMAVESGKLLVELERVNKQEQQQIVEQAEAHLAAQTLAMRVRMRMDEEKRRKADDPNYIGSFSPLDGHITSPSNSSLDDFHLTNLGPPPASNPRHGPLITRDAWSSSDSQTSDSYSQSYDEVSIPPFSGLGERLLTLDHESWTPAGSV</sequence>
<dbReference type="InterPro" id="IPR021109">
    <property type="entry name" value="Peptidase_aspartic_dom_sf"/>
</dbReference>
<feature type="compositionally biased region" description="Basic and acidic residues" evidence="1">
    <location>
        <begin position="122"/>
        <end position="155"/>
    </location>
</feature>
<comment type="caution">
    <text evidence="2">The sequence shown here is derived from an EMBL/GenBank/DDBJ whole genome shotgun (WGS) entry which is preliminary data.</text>
</comment>
<dbReference type="Gene3D" id="2.40.70.10">
    <property type="entry name" value="Acid Proteases"/>
    <property type="match status" value="1"/>
</dbReference>
<protein>
    <recommendedName>
        <fullName evidence="4">Peptidase A2 domain-containing protein</fullName>
    </recommendedName>
</protein>
<dbReference type="EMBL" id="JARKIB010000091">
    <property type="protein sequence ID" value="KAJ7743389.1"/>
    <property type="molecule type" value="Genomic_DNA"/>
</dbReference>
<evidence type="ECO:0000313" key="2">
    <source>
        <dbReference type="EMBL" id="KAJ7743389.1"/>
    </source>
</evidence>
<feature type="compositionally biased region" description="Basic and acidic residues" evidence="1">
    <location>
        <begin position="1013"/>
        <end position="1023"/>
    </location>
</feature>
<evidence type="ECO:0000313" key="3">
    <source>
        <dbReference type="Proteomes" id="UP001215598"/>
    </source>
</evidence>
<dbReference type="AlphaFoldDB" id="A0AAD7IJ25"/>
<gene>
    <name evidence="2" type="ORF">B0H16DRAFT_1727776</name>
</gene>
<feature type="compositionally biased region" description="Low complexity" evidence="1">
    <location>
        <begin position="1073"/>
        <end position="1088"/>
    </location>
</feature>
<dbReference type="Proteomes" id="UP001215598">
    <property type="component" value="Unassembled WGS sequence"/>
</dbReference>
<feature type="compositionally biased region" description="Basic and acidic residues" evidence="1">
    <location>
        <begin position="34"/>
        <end position="55"/>
    </location>
</feature>
<evidence type="ECO:0000256" key="1">
    <source>
        <dbReference type="SAM" id="MobiDB-lite"/>
    </source>
</evidence>
<evidence type="ECO:0008006" key="4">
    <source>
        <dbReference type="Google" id="ProtNLM"/>
    </source>
</evidence>
<name>A0AAD7IJ25_9AGAR</name>
<dbReference type="CDD" id="cd00303">
    <property type="entry name" value="retropepsin_like"/>
    <property type="match status" value="1"/>
</dbReference>
<reference evidence="2" key="1">
    <citation type="submission" date="2023-03" db="EMBL/GenBank/DDBJ databases">
        <title>Massive genome expansion in bonnet fungi (Mycena s.s.) driven by repeated elements and novel gene families across ecological guilds.</title>
        <authorList>
            <consortium name="Lawrence Berkeley National Laboratory"/>
            <person name="Harder C.B."/>
            <person name="Miyauchi S."/>
            <person name="Viragh M."/>
            <person name="Kuo A."/>
            <person name="Thoen E."/>
            <person name="Andreopoulos B."/>
            <person name="Lu D."/>
            <person name="Skrede I."/>
            <person name="Drula E."/>
            <person name="Henrissat B."/>
            <person name="Morin E."/>
            <person name="Kohler A."/>
            <person name="Barry K."/>
            <person name="LaButti K."/>
            <person name="Morin E."/>
            <person name="Salamov A."/>
            <person name="Lipzen A."/>
            <person name="Mereny Z."/>
            <person name="Hegedus B."/>
            <person name="Baldrian P."/>
            <person name="Stursova M."/>
            <person name="Weitz H."/>
            <person name="Taylor A."/>
            <person name="Grigoriev I.V."/>
            <person name="Nagy L.G."/>
            <person name="Martin F."/>
            <person name="Kauserud H."/>
        </authorList>
    </citation>
    <scope>NUCLEOTIDE SEQUENCE</scope>
    <source>
        <strain evidence="2">CBHHK182m</strain>
    </source>
</reference>